<dbReference type="Gene3D" id="2.40.170.20">
    <property type="entry name" value="TonB-dependent receptor, beta-barrel domain"/>
    <property type="match status" value="1"/>
</dbReference>
<dbReference type="PROSITE" id="PS52016">
    <property type="entry name" value="TONB_DEPENDENT_REC_3"/>
    <property type="match status" value="1"/>
</dbReference>
<evidence type="ECO:0000256" key="2">
    <source>
        <dbReference type="ARBA" id="ARBA00022448"/>
    </source>
</evidence>
<evidence type="ECO:0000256" key="3">
    <source>
        <dbReference type="ARBA" id="ARBA00022452"/>
    </source>
</evidence>
<feature type="domain" description="TonB-dependent receptor-like beta-barrel" evidence="11">
    <location>
        <begin position="214"/>
        <end position="727"/>
    </location>
</feature>
<keyword evidence="13" id="KW-0675">Receptor</keyword>
<dbReference type="InterPro" id="IPR037066">
    <property type="entry name" value="Plug_dom_sf"/>
</dbReference>
<evidence type="ECO:0000259" key="12">
    <source>
        <dbReference type="Pfam" id="PF07715"/>
    </source>
</evidence>
<dbReference type="PANTHER" id="PTHR30069">
    <property type="entry name" value="TONB-DEPENDENT OUTER MEMBRANE RECEPTOR"/>
    <property type="match status" value="1"/>
</dbReference>
<evidence type="ECO:0000256" key="8">
    <source>
        <dbReference type="PROSITE-ProRule" id="PRU01360"/>
    </source>
</evidence>
<dbReference type="GO" id="GO:0044718">
    <property type="term" value="P:siderophore transmembrane transport"/>
    <property type="evidence" value="ECO:0007669"/>
    <property type="project" value="TreeGrafter"/>
</dbReference>
<feature type="signal peptide" evidence="10">
    <location>
        <begin position="1"/>
        <end position="22"/>
    </location>
</feature>
<evidence type="ECO:0000256" key="7">
    <source>
        <dbReference type="ARBA" id="ARBA00023237"/>
    </source>
</evidence>
<dbReference type="PANTHER" id="PTHR30069:SF39">
    <property type="entry name" value="BLL6183 PROTEIN"/>
    <property type="match status" value="1"/>
</dbReference>
<evidence type="ECO:0000313" key="14">
    <source>
        <dbReference type="Proteomes" id="UP001225378"/>
    </source>
</evidence>
<evidence type="ECO:0000256" key="6">
    <source>
        <dbReference type="ARBA" id="ARBA00023136"/>
    </source>
</evidence>
<dbReference type="InterPro" id="IPR012910">
    <property type="entry name" value="Plug_dom"/>
</dbReference>
<dbReference type="InterPro" id="IPR039426">
    <property type="entry name" value="TonB-dep_rcpt-like"/>
</dbReference>
<dbReference type="InterPro" id="IPR000531">
    <property type="entry name" value="Beta-barrel_TonB"/>
</dbReference>
<dbReference type="GO" id="GO:0009279">
    <property type="term" value="C:cell outer membrane"/>
    <property type="evidence" value="ECO:0007669"/>
    <property type="project" value="UniProtKB-SubCell"/>
</dbReference>
<keyword evidence="4 8" id="KW-0812">Transmembrane</keyword>
<keyword evidence="14" id="KW-1185">Reference proteome</keyword>
<evidence type="ECO:0000256" key="9">
    <source>
        <dbReference type="RuleBase" id="RU003357"/>
    </source>
</evidence>
<evidence type="ECO:0000313" key="13">
    <source>
        <dbReference type="EMBL" id="XBS19534.1"/>
    </source>
</evidence>
<feature type="chain" id="PRO_5043403291" evidence="10">
    <location>
        <begin position="23"/>
        <end position="771"/>
    </location>
</feature>
<dbReference type="Proteomes" id="UP001225378">
    <property type="component" value="Chromosome"/>
</dbReference>
<protein>
    <submittedName>
        <fullName evidence="13">TonB-dependent receptor</fullName>
    </submittedName>
</protein>
<evidence type="ECO:0000256" key="10">
    <source>
        <dbReference type="SAM" id="SignalP"/>
    </source>
</evidence>
<dbReference type="Pfam" id="PF07715">
    <property type="entry name" value="Plug"/>
    <property type="match status" value="1"/>
</dbReference>
<evidence type="ECO:0000256" key="4">
    <source>
        <dbReference type="ARBA" id="ARBA00022692"/>
    </source>
</evidence>
<dbReference type="KEGG" id="mech:Q9L42_014355"/>
<reference evidence="13 14" key="1">
    <citation type="journal article" date="2024" name="Microbiology">
        <title>Methylomarinum rosea sp. nov., a novel halophilic methanotrophic bacterium from the hypersaline Lake Elton.</title>
        <authorList>
            <person name="Suleimanov R.Z."/>
            <person name="Oshkin I.Y."/>
            <person name="Danilova O.V."/>
            <person name="Suzina N.E."/>
            <person name="Dedysh S.N."/>
        </authorList>
    </citation>
    <scope>NUCLEOTIDE SEQUENCE [LARGE SCALE GENOMIC DNA]</scope>
    <source>
        <strain evidence="13 14">Ch1-1</strain>
    </source>
</reference>
<evidence type="ECO:0000256" key="5">
    <source>
        <dbReference type="ARBA" id="ARBA00023077"/>
    </source>
</evidence>
<dbReference type="SUPFAM" id="SSF56935">
    <property type="entry name" value="Porins"/>
    <property type="match status" value="1"/>
</dbReference>
<gene>
    <name evidence="13" type="ORF">Q9L42_014355</name>
</gene>
<dbReference type="AlphaFoldDB" id="A0AAU7NR97"/>
<evidence type="ECO:0000259" key="11">
    <source>
        <dbReference type="Pfam" id="PF00593"/>
    </source>
</evidence>
<keyword evidence="2 8" id="KW-0813">Transport</keyword>
<keyword evidence="6 8" id="KW-0472">Membrane</keyword>
<sequence length="771" mass="85556">MKKVVQGLLPLFCLSGVGDALAEDKPKIKLETVDVIGVTPLQGSGVSADKIPAPVQTVSSDQLQDAQSLSLSDYMNRYMGSVHINEAQNNPLQPDVYYRGFVASPLLGLPQGLSVYVNGVRFNEPFGDSVNWDLLPPGAIDTMTLAPGSNPLFGLNTLGGAISVQTKTGFSAPGHQLEAYGGSWDRHSEELTSGWNNGTWGYFIDLRHFDEEGWRDFSPTSAQQVFGTLSWRGDRGSLDLTLGANDNDMKGNGAVPEQLHNQHRKAIFTHPDQTITRMFFSELSGSYDMADNIQLSGNAYFRQNRIKTFNGDDSDFEACDFDNSLLCDEEDEIAEDIFGNQVLAGDNVEGGTNNTSQTHMRSTGGTIQSLFSHDIFGRENSFIFGAAYDYADVHFESDTELAQLTANRGTIGSGIQIEEARVRLNTITENYSFYFSDTFSVTDTFALTFGGRYNHTSITLDNQYVNGEDKLSGHHNYDRFNPSVGYTWNMLDNVTMYGSYSESSRVPTPMELSCADENDPCRLPNAFVADPPLAQVVAKSWETGFRGDLNDLMGDGRLNWNVGFFHTTNHNDIIFNRGGDSISEGFFSNVGQTLRYGVESGFNADIPHLFSEIDDWHFSTNYTYLNARFLDGFTIQNPLDLGSDVGVNVERGDRIPGLPEHIYKASLGVDLWKRWSLAIDTQYSGEQYFRGDEANITDPLGGYWIFNARTEFKVNEHLAFFGKIENIFDRDYKTFGVYGEADEVLGDDFDNPRFVSPGAPRAGWIGVRITL</sequence>
<accession>A0AAU7NR97</accession>
<dbReference type="GO" id="GO:0015344">
    <property type="term" value="F:siderophore uptake transmembrane transporter activity"/>
    <property type="evidence" value="ECO:0007669"/>
    <property type="project" value="TreeGrafter"/>
</dbReference>
<dbReference type="Gene3D" id="2.170.130.10">
    <property type="entry name" value="TonB-dependent receptor, plug domain"/>
    <property type="match status" value="1"/>
</dbReference>
<proteinExistence type="inferred from homology"/>
<comment type="similarity">
    <text evidence="8 9">Belongs to the TonB-dependent receptor family.</text>
</comment>
<evidence type="ECO:0000256" key="1">
    <source>
        <dbReference type="ARBA" id="ARBA00004571"/>
    </source>
</evidence>
<keyword evidence="3 8" id="KW-1134">Transmembrane beta strand</keyword>
<comment type="subcellular location">
    <subcellularLocation>
        <location evidence="1 8">Cell outer membrane</location>
        <topology evidence="1 8">Multi-pass membrane protein</topology>
    </subcellularLocation>
</comment>
<name>A0AAU7NR97_9GAMM</name>
<dbReference type="InterPro" id="IPR036942">
    <property type="entry name" value="Beta-barrel_TonB_sf"/>
</dbReference>
<keyword evidence="7 8" id="KW-0998">Cell outer membrane</keyword>
<dbReference type="EMBL" id="CP157743">
    <property type="protein sequence ID" value="XBS19534.1"/>
    <property type="molecule type" value="Genomic_DNA"/>
</dbReference>
<dbReference type="RefSeq" id="WP_349431299.1">
    <property type="nucleotide sequence ID" value="NZ_CP157743.1"/>
</dbReference>
<dbReference type="Pfam" id="PF00593">
    <property type="entry name" value="TonB_dep_Rec_b-barrel"/>
    <property type="match status" value="1"/>
</dbReference>
<keyword evidence="10" id="KW-0732">Signal</keyword>
<feature type="domain" description="TonB-dependent receptor plug" evidence="12">
    <location>
        <begin position="49"/>
        <end position="161"/>
    </location>
</feature>
<organism evidence="13 14">
    <name type="scientific">Methylomarinum roseum</name>
    <dbReference type="NCBI Taxonomy" id="3067653"/>
    <lineage>
        <taxon>Bacteria</taxon>
        <taxon>Pseudomonadati</taxon>
        <taxon>Pseudomonadota</taxon>
        <taxon>Gammaproteobacteria</taxon>
        <taxon>Methylococcales</taxon>
        <taxon>Methylococcaceae</taxon>
        <taxon>Methylomarinum</taxon>
    </lineage>
</organism>
<keyword evidence="5 9" id="KW-0798">TonB box</keyword>